<protein>
    <submittedName>
        <fullName evidence="1">Abortive phage infection protein</fullName>
    </submittedName>
</protein>
<evidence type="ECO:0000313" key="2">
    <source>
        <dbReference type="Proteomes" id="UP000249467"/>
    </source>
</evidence>
<organism evidence="1 2">
    <name type="scientific">Pseudanabaena frigida</name>
    <dbReference type="NCBI Taxonomy" id="945775"/>
    <lineage>
        <taxon>Bacteria</taxon>
        <taxon>Bacillati</taxon>
        <taxon>Cyanobacteriota</taxon>
        <taxon>Cyanophyceae</taxon>
        <taxon>Pseudanabaenales</taxon>
        <taxon>Pseudanabaenaceae</taxon>
        <taxon>Pseudanabaena</taxon>
    </lineage>
</organism>
<proteinExistence type="predicted"/>
<dbReference type="Proteomes" id="UP000249467">
    <property type="component" value="Unassembled WGS sequence"/>
</dbReference>
<name>A0A2W4XYR2_9CYAN</name>
<gene>
    <name evidence="1" type="ORF">DCF19_21660</name>
</gene>
<dbReference type="InterPro" id="IPR025591">
    <property type="entry name" value="RloB"/>
</dbReference>
<comment type="caution">
    <text evidence="1">The sequence shown here is derived from an EMBL/GenBank/DDBJ whole genome shotgun (WGS) entry which is preliminary data.</text>
</comment>
<reference evidence="1 2" key="2">
    <citation type="submission" date="2018-06" db="EMBL/GenBank/DDBJ databases">
        <title>Metagenomic assembly of (sub)arctic Cyanobacteria and their associated microbiome from non-axenic cultures.</title>
        <authorList>
            <person name="Baurain D."/>
        </authorList>
    </citation>
    <scope>NUCLEOTIDE SEQUENCE [LARGE SCALE GENOMIC DNA]</scope>
    <source>
        <strain evidence="1">ULC066bin1</strain>
    </source>
</reference>
<sequence>MAKRKVDSRGYSSRKIDTRELRQNFLIVCEGEKTEPKYFEAFPVPKDVVDIRGLGQNPSKLVNSTKKIIEQKEEGYYDQVWCVFDRDDWTAEDFNNAIANSKIQEIKVAYSNEAFELWYVLHFEFLNSGIPRSDYIKKLDGLLGHKYKKNSEDIYDELIDKQSIAIKNAKNLLKQYDSQTPVKNNPSTTVHLLVQELNKFIPSSNLLLEQSIKNFADDPLADFIGTFRSDITDWGENHDHYLGQELLENHEA</sequence>
<dbReference type="EMBL" id="QBML01000041">
    <property type="protein sequence ID" value="PZO36408.1"/>
    <property type="molecule type" value="Genomic_DNA"/>
</dbReference>
<dbReference type="AlphaFoldDB" id="A0A2W4XYR2"/>
<dbReference type="Pfam" id="PF13707">
    <property type="entry name" value="RloB"/>
    <property type="match status" value="1"/>
</dbReference>
<evidence type="ECO:0000313" key="1">
    <source>
        <dbReference type="EMBL" id="PZO36408.1"/>
    </source>
</evidence>
<reference evidence="1 2" key="1">
    <citation type="submission" date="2018-04" db="EMBL/GenBank/DDBJ databases">
        <authorList>
            <person name="Go L.Y."/>
            <person name="Mitchell J.A."/>
        </authorList>
    </citation>
    <scope>NUCLEOTIDE SEQUENCE [LARGE SCALE GENOMIC DNA]</scope>
    <source>
        <strain evidence="1">ULC066bin1</strain>
    </source>
</reference>
<accession>A0A2W4XYR2</accession>